<protein>
    <recommendedName>
        <fullName evidence="3">Protein kinase domain-containing protein</fullName>
    </recommendedName>
</protein>
<keyword evidence="2" id="KW-0472">Membrane</keyword>
<dbReference type="Pfam" id="PF00069">
    <property type="entry name" value="Pkinase"/>
    <property type="match status" value="1"/>
</dbReference>
<dbReference type="PANTHER" id="PTHR30290">
    <property type="entry name" value="PERIPLASMIC BINDING COMPONENT OF ABC TRANSPORTER"/>
    <property type="match status" value="1"/>
</dbReference>
<dbReference type="Gene3D" id="1.10.510.10">
    <property type="entry name" value="Transferase(Phosphotransferase) domain 1"/>
    <property type="match status" value="1"/>
</dbReference>
<dbReference type="InterPro" id="IPR000914">
    <property type="entry name" value="SBP_5_dom"/>
</dbReference>
<dbReference type="EMBL" id="BAAAMR010000079">
    <property type="protein sequence ID" value="GAA2158370.1"/>
    <property type="molecule type" value="Genomic_DNA"/>
</dbReference>
<evidence type="ECO:0000259" key="3">
    <source>
        <dbReference type="PROSITE" id="PS50011"/>
    </source>
</evidence>
<dbReference type="InterPro" id="IPR039424">
    <property type="entry name" value="SBP_5"/>
</dbReference>
<feature type="region of interest" description="Disordered" evidence="1">
    <location>
        <begin position="310"/>
        <end position="393"/>
    </location>
</feature>
<dbReference type="SUPFAM" id="SSF53850">
    <property type="entry name" value="Periplasmic binding protein-like II"/>
    <property type="match status" value="1"/>
</dbReference>
<dbReference type="PROSITE" id="PS50011">
    <property type="entry name" value="PROTEIN_KINASE_DOM"/>
    <property type="match status" value="1"/>
</dbReference>
<feature type="transmembrane region" description="Helical" evidence="2">
    <location>
        <begin position="396"/>
        <end position="419"/>
    </location>
</feature>
<keyword evidence="2" id="KW-0812">Transmembrane</keyword>
<evidence type="ECO:0000256" key="1">
    <source>
        <dbReference type="SAM" id="MobiDB-lite"/>
    </source>
</evidence>
<dbReference type="CDD" id="cd14014">
    <property type="entry name" value="STKc_PknB_like"/>
    <property type="match status" value="1"/>
</dbReference>
<dbReference type="InterPro" id="IPR008271">
    <property type="entry name" value="Ser/Thr_kinase_AS"/>
</dbReference>
<keyword evidence="5" id="KW-1185">Reference proteome</keyword>
<proteinExistence type="predicted"/>
<name>A0ABP5M0Q0_9ACTN</name>
<dbReference type="Gene3D" id="3.30.200.20">
    <property type="entry name" value="Phosphorylase Kinase, domain 1"/>
    <property type="match status" value="1"/>
</dbReference>
<feature type="compositionally biased region" description="Pro residues" evidence="1">
    <location>
        <begin position="329"/>
        <end position="354"/>
    </location>
</feature>
<reference evidence="5" key="1">
    <citation type="journal article" date="2019" name="Int. J. Syst. Evol. Microbiol.">
        <title>The Global Catalogue of Microorganisms (GCM) 10K type strain sequencing project: providing services to taxonomists for standard genome sequencing and annotation.</title>
        <authorList>
            <consortium name="The Broad Institute Genomics Platform"/>
            <consortium name="The Broad Institute Genome Sequencing Center for Infectious Disease"/>
            <person name="Wu L."/>
            <person name="Ma J."/>
        </authorList>
    </citation>
    <scope>NUCLEOTIDE SEQUENCE [LARGE SCALE GENOMIC DNA]</scope>
    <source>
        <strain evidence="5">JCM 13850</strain>
    </source>
</reference>
<dbReference type="RefSeq" id="WP_344277140.1">
    <property type="nucleotide sequence ID" value="NZ_BAAAMR010000079.1"/>
</dbReference>
<accession>A0ABP5M0Q0</accession>
<dbReference type="PANTHER" id="PTHR30290:SF83">
    <property type="entry name" value="ABC TRANSPORTER SUBSTRATE-BINDING PROTEIN"/>
    <property type="match status" value="1"/>
</dbReference>
<dbReference type="PROSITE" id="PS00108">
    <property type="entry name" value="PROTEIN_KINASE_ST"/>
    <property type="match status" value="1"/>
</dbReference>
<dbReference type="Proteomes" id="UP001501020">
    <property type="component" value="Unassembled WGS sequence"/>
</dbReference>
<dbReference type="InterPro" id="IPR011009">
    <property type="entry name" value="Kinase-like_dom_sf"/>
</dbReference>
<dbReference type="Pfam" id="PF00496">
    <property type="entry name" value="SBP_bac_5"/>
    <property type="match status" value="1"/>
</dbReference>
<evidence type="ECO:0000256" key="2">
    <source>
        <dbReference type="SAM" id="Phobius"/>
    </source>
</evidence>
<dbReference type="SUPFAM" id="SSF56112">
    <property type="entry name" value="Protein kinase-like (PK-like)"/>
    <property type="match status" value="1"/>
</dbReference>
<gene>
    <name evidence="4" type="ORF">GCM10009727_69060</name>
</gene>
<feature type="region of interest" description="Disordered" evidence="1">
    <location>
        <begin position="268"/>
        <end position="295"/>
    </location>
</feature>
<evidence type="ECO:0000313" key="4">
    <source>
        <dbReference type="EMBL" id="GAA2158370.1"/>
    </source>
</evidence>
<dbReference type="CDD" id="cd00995">
    <property type="entry name" value="PBP2_NikA_DppA_OppA_like"/>
    <property type="match status" value="1"/>
</dbReference>
<organism evidence="4 5">
    <name type="scientific">Actinomadura napierensis</name>
    <dbReference type="NCBI Taxonomy" id="267854"/>
    <lineage>
        <taxon>Bacteria</taxon>
        <taxon>Bacillati</taxon>
        <taxon>Actinomycetota</taxon>
        <taxon>Actinomycetes</taxon>
        <taxon>Streptosporangiales</taxon>
        <taxon>Thermomonosporaceae</taxon>
        <taxon>Actinomadura</taxon>
    </lineage>
</organism>
<sequence length="938" mass="96676">MADIRPLRPGDPERLGGYRLTGLLGEGGQGAVYLAEDEPGHRVAVKLLHARFSADPKARSRFAAEVAVAQRVSAFCTARILDSDVEGDRPYIVSEYIDGPSLSAALAGGGPRRGADLDRLAIGTMTALAAIHQAGIVHRDFKPANVLLAEDGPRVIDFGIARALDATGTLSSTAVGTPAYMAPEQISGAPVGPAADVFAWGATMAFAATGRPAFGQDSIPAVMHRILNLAPDLGMMPEPLRGVVAGCLSKDPALRPASQQVLAMLLTLAGNPPKPGGGAGDRADEMLSRGAETAAADSARLQAALSPLSVRQPLTPGPHDSHPRFAPAPQGPVPQPPPPAPMPQGVPMPGPQAPGGPWSGPSAYAGPSTWPSGPQAPPAPGVDMTKPPRPGSRRRIGVLAGAGGAAFVALAVIATVIVVNMNGGGDNDPEPPVGQVGGTLRMSVSDVSTDQGAIDPSHSFSGTERFLGKQLFTGLTETGTDGTRHNRLATAIKPDATCTNWTITIRGGTTFSNGEPVDAAAFARGWARSAATATGAGPVLMSDIAGYSEVSTGKADALSGVQATGDGLTVRLTSPSCDFPDRLADPVFAPVPRSAGASANQAYNLNPVGNGPFKLQTYSKGKSVVLVRNDRWAFGATKLDGVEVDLTAAAAQGRAAFTAGRAGWASLRGSDLTAARGTSGLVTRTLPFTRMLVPITARGPMTSKEARLAVSYALDRRQLASVWGPADQPAHGIVPPALSGFGAPGACASCDAPDPAKAKQLAQQAGLRPGTTVRLYLQQSTTNQPAAEAVAQQLKSVLGWNVETKLTPIADFTKFRSTVVADDASGLILFAWGPDYPAPYSMLWPLLGGTIVATPKNDYYNLSGWKSQGFDDLISNAVRTSAASARTDLYKRAERTALDDMALVPLVYDGGGALVSGKYVNLGMDYDGDPTVASAALK</sequence>
<dbReference type="InterPro" id="IPR000719">
    <property type="entry name" value="Prot_kinase_dom"/>
</dbReference>
<dbReference type="Gene3D" id="3.10.105.10">
    <property type="entry name" value="Dipeptide-binding Protein, Domain 3"/>
    <property type="match status" value="1"/>
</dbReference>
<feature type="domain" description="Protein kinase" evidence="3">
    <location>
        <begin position="18"/>
        <end position="268"/>
    </location>
</feature>
<evidence type="ECO:0000313" key="5">
    <source>
        <dbReference type="Proteomes" id="UP001501020"/>
    </source>
</evidence>
<comment type="caution">
    <text evidence="4">The sequence shown here is derived from an EMBL/GenBank/DDBJ whole genome shotgun (WGS) entry which is preliminary data.</text>
</comment>
<dbReference type="Gene3D" id="3.40.190.10">
    <property type="entry name" value="Periplasmic binding protein-like II"/>
    <property type="match status" value="1"/>
</dbReference>
<keyword evidence="2" id="KW-1133">Transmembrane helix</keyword>